<evidence type="ECO:0000256" key="1">
    <source>
        <dbReference type="SAM" id="MobiDB-lite"/>
    </source>
</evidence>
<dbReference type="EMBL" id="NEXF01000520">
    <property type="protein sequence ID" value="PSO06346.1"/>
    <property type="molecule type" value="Genomic_DNA"/>
</dbReference>
<feature type="region of interest" description="Disordered" evidence="1">
    <location>
        <begin position="1"/>
        <end position="22"/>
    </location>
</feature>
<evidence type="ECO:0000313" key="2">
    <source>
        <dbReference type="EMBL" id="PSO06346.1"/>
    </source>
</evidence>
<protein>
    <submittedName>
        <fullName evidence="2">Uncharacterized protein</fullName>
    </submittedName>
</protein>
<accession>A0A2R6C6I8</accession>
<dbReference type="AlphaFoldDB" id="A0A2R6C6I8"/>
<organism evidence="2 3">
    <name type="scientific">Candidatus Marsarchaeota G2 archaeon BE_D</name>
    <dbReference type="NCBI Taxonomy" id="1978158"/>
    <lineage>
        <taxon>Archaea</taxon>
        <taxon>Candidatus Marsarchaeota</taxon>
        <taxon>Candidatus Marsarchaeota group 2</taxon>
    </lineage>
</organism>
<name>A0A2R6C6I8_9ARCH</name>
<gene>
    <name evidence="2" type="ORF">B9Q04_16525</name>
</gene>
<comment type="caution">
    <text evidence="2">The sequence shown here is derived from an EMBL/GenBank/DDBJ whole genome shotgun (WGS) entry which is preliminary data.</text>
</comment>
<sequence>MWDTVSNKENGGREVNTRKEAADKFKVSERKVRTVQEIEKKAPEVCELLLAEASELPYVTTGDTDPTSSF</sequence>
<feature type="compositionally biased region" description="Basic and acidic residues" evidence="1">
    <location>
        <begin position="10"/>
        <end position="22"/>
    </location>
</feature>
<dbReference type="Proteomes" id="UP000242015">
    <property type="component" value="Unassembled WGS sequence"/>
</dbReference>
<evidence type="ECO:0000313" key="3">
    <source>
        <dbReference type="Proteomes" id="UP000242015"/>
    </source>
</evidence>
<proteinExistence type="predicted"/>
<reference evidence="2 3" key="1">
    <citation type="submission" date="2017-04" db="EMBL/GenBank/DDBJ databases">
        <title>Novel microbial lineages endemic to geothermal iron-oxide mats fill important gaps in the evolutionary history of Archaea.</title>
        <authorList>
            <person name="Jay Z.J."/>
            <person name="Beam J.P."/>
            <person name="Dlakic M."/>
            <person name="Rusch D.B."/>
            <person name="Kozubal M.A."/>
            <person name="Inskeep W.P."/>
        </authorList>
    </citation>
    <scope>NUCLEOTIDE SEQUENCE [LARGE SCALE GENOMIC DNA]</scope>
    <source>
        <strain evidence="2">BE_D</strain>
    </source>
</reference>